<keyword evidence="2 5" id="KW-0812">Transmembrane</keyword>
<keyword evidence="4 5" id="KW-0472">Membrane</keyword>
<organism evidence="6 7">
    <name type="scientific">Rhizocola hellebori</name>
    <dbReference type="NCBI Taxonomy" id="1392758"/>
    <lineage>
        <taxon>Bacteria</taxon>
        <taxon>Bacillati</taxon>
        <taxon>Actinomycetota</taxon>
        <taxon>Actinomycetes</taxon>
        <taxon>Micromonosporales</taxon>
        <taxon>Micromonosporaceae</taxon>
        <taxon>Rhizocola</taxon>
    </lineage>
</organism>
<keyword evidence="3 5" id="KW-1133">Transmembrane helix</keyword>
<dbReference type="AlphaFoldDB" id="A0A8J3Q752"/>
<evidence type="ECO:0000313" key="7">
    <source>
        <dbReference type="Proteomes" id="UP000612899"/>
    </source>
</evidence>
<reference evidence="6" key="1">
    <citation type="submission" date="2021-01" db="EMBL/GenBank/DDBJ databases">
        <title>Whole genome shotgun sequence of Rhizocola hellebori NBRC 109834.</title>
        <authorList>
            <person name="Komaki H."/>
            <person name="Tamura T."/>
        </authorList>
    </citation>
    <scope>NUCLEOTIDE SEQUENCE</scope>
    <source>
        <strain evidence="6">NBRC 109834</strain>
    </source>
</reference>
<evidence type="ECO:0008006" key="8">
    <source>
        <dbReference type="Google" id="ProtNLM"/>
    </source>
</evidence>
<dbReference type="Pfam" id="PF13564">
    <property type="entry name" value="DoxX_2"/>
    <property type="match status" value="1"/>
</dbReference>
<feature type="transmembrane region" description="Helical" evidence="5">
    <location>
        <begin position="45"/>
        <end position="65"/>
    </location>
</feature>
<evidence type="ECO:0000313" key="6">
    <source>
        <dbReference type="EMBL" id="GIH04493.1"/>
    </source>
</evidence>
<proteinExistence type="predicted"/>
<dbReference type="GO" id="GO:0016020">
    <property type="term" value="C:membrane"/>
    <property type="evidence" value="ECO:0007669"/>
    <property type="project" value="UniProtKB-SubCell"/>
</dbReference>
<name>A0A8J3Q752_9ACTN</name>
<evidence type="ECO:0000256" key="1">
    <source>
        <dbReference type="ARBA" id="ARBA00004141"/>
    </source>
</evidence>
<dbReference type="RefSeq" id="WP_203908376.1">
    <property type="nucleotide sequence ID" value="NZ_BONY01000013.1"/>
</dbReference>
<sequence length="118" mass="12369">MNIALWIVQGLLAAAFAGGGFLKLTKPKAELQPKMAYVEDFSAGTVKLIGAVELLAALGLILPWATGILPVLTPLAASGLALVMVLAALVHVRRKEYSAILFNAILGGLALFVALNRF</sequence>
<comment type="subcellular location">
    <subcellularLocation>
        <location evidence="1">Membrane</location>
        <topology evidence="1">Multi-pass membrane protein</topology>
    </subcellularLocation>
</comment>
<dbReference type="Proteomes" id="UP000612899">
    <property type="component" value="Unassembled WGS sequence"/>
</dbReference>
<gene>
    <name evidence="6" type="ORF">Rhe02_25600</name>
</gene>
<evidence type="ECO:0000256" key="2">
    <source>
        <dbReference type="ARBA" id="ARBA00022692"/>
    </source>
</evidence>
<feature type="transmembrane region" description="Helical" evidence="5">
    <location>
        <begin position="71"/>
        <end position="90"/>
    </location>
</feature>
<evidence type="ECO:0000256" key="3">
    <source>
        <dbReference type="ARBA" id="ARBA00022989"/>
    </source>
</evidence>
<feature type="transmembrane region" description="Helical" evidence="5">
    <location>
        <begin position="97"/>
        <end position="115"/>
    </location>
</feature>
<accession>A0A8J3Q752</accession>
<evidence type="ECO:0000256" key="4">
    <source>
        <dbReference type="ARBA" id="ARBA00023136"/>
    </source>
</evidence>
<dbReference type="InterPro" id="IPR032808">
    <property type="entry name" value="DoxX"/>
</dbReference>
<evidence type="ECO:0000256" key="5">
    <source>
        <dbReference type="SAM" id="Phobius"/>
    </source>
</evidence>
<protein>
    <recommendedName>
        <fullName evidence="8">DoxX family protein</fullName>
    </recommendedName>
</protein>
<dbReference type="EMBL" id="BONY01000013">
    <property type="protein sequence ID" value="GIH04493.1"/>
    <property type="molecule type" value="Genomic_DNA"/>
</dbReference>
<feature type="transmembrane region" description="Helical" evidence="5">
    <location>
        <begin position="6"/>
        <end position="24"/>
    </location>
</feature>
<keyword evidence="7" id="KW-1185">Reference proteome</keyword>
<comment type="caution">
    <text evidence="6">The sequence shown here is derived from an EMBL/GenBank/DDBJ whole genome shotgun (WGS) entry which is preliminary data.</text>
</comment>